<dbReference type="SUPFAM" id="SSF51120">
    <property type="entry name" value="beta-Roll"/>
    <property type="match status" value="1"/>
</dbReference>
<dbReference type="OrthoDB" id="1676884at2"/>
<dbReference type="InterPro" id="IPR011049">
    <property type="entry name" value="Serralysin-like_metalloprot_C"/>
</dbReference>
<dbReference type="PANTHER" id="PTHR39431">
    <property type="entry name" value="FRPA/C-RELATED PROTEIN"/>
    <property type="match status" value="1"/>
</dbReference>
<protein>
    <recommendedName>
        <fullName evidence="2">Haemolysin-type calcium binding-related domain-containing protein</fullName>
    </recommendedName>
</protein>
<evidence type="ECO:0000256" key="1">
    <source>
        <dbReference type="ARBA" id="ARBA00022837"/>
    </source>
</evidence>
<evidence type="ECO:0000313" key="3">
    <source>
        <dbReference type="EMBL" id="OIR25206.1"/>
    </source>
</evidence>
<evidence type="ECO:0000259" key="2">
    <source>
        <dbReference type="Pfam" id="PF06594"/>
    </source>
</evidence>
<accession>A0A1J5U8M5</accession>
<dbReference type="Pfam" id="PF06594">
    <property type="entry name" value="HCBP_related"/>
    <property type="match status" value="1"/>
</dbReference>
<proteinExistence type="predicted"/>
<organism evidence="3 4">
    <name type="scientific">Bathymodiolus thermophilus thioautotrophic gill symbiont</name>
    <dbReference type="NCBI Taxonomy" id="2360"/>
    <lineage>
        <taxon>Bacteria</taxon>
        <taxon>Pseudomonadati</taxon>
        <taxon>Pseudomonadota</taxon>
        <taxon>Gammaproteobacteria</taxon>
        <taxon>sulfur-oxidizing symbionts</taxon>
    </lineage>
</organism>
<gene>
    <name evidence="3" type="ORF">BGC33_12885</name>
</gene>
<dbReference type="Proteomes" id="UP000182798">
    <property type="component" value="Unassembled WGS sequence"/>
</dbReference>
<dbReference type="InterPro" id="IPR018511">
    <property type="entry name" value="Hemolysin-typ_Ca-bd_CS"/>
</dbReference>
<dbReference type="EMBL" id="MIQH01000387">
    <property type="protein sequence ID" value="OIR25206.1"/>
    <property type="molecule type" value="Genomic_DNA"/>
</dbReference>
<dbReference type="Pfam" id="PF00353">
    <property type="entry name" value="HemolysinCabind"/>
    <property type="match status" value="2"/>
</dbReference>
<keyword evidence="1" id="KW-0106">Calcium</keyword>
<dbReference type="PANTHER" id="PTHR39431:SF1">
    <property type="entry name" value="FRPA_C-RELATED PROTEIN"/>
    <property type="match status" value="1"/>
</dbReference>
<dbReference type="PRINTS" id="PR00313">
    <property type="entry name" value="CABNDNGRPT"/>
</dbReference>
<dbReference type="PROSITE" id="PS00330">
    <property type="entry name" value="HEMOLYSIN_CALCIUM"/>
    <property type="match status" value="1"/>
</dbReference>
<evidence type="ECO:0000313" key="4">
    <source>
        <dbReference type="Proteomes" id="UP000182798"/>
    </source>
</evidence>
<reference evidence="4" key="1">
    <citation type="submission" date="2016-09" db="EMBL/GenBank/DDBJ databases">
        <title>Genome Sequence of Bathymodiolus thermophilus sulfur-oxidizing gill endosymbiont.</title>
        <authorList>
            <person name="Ponnudurai R."/>
            <person name="Kleiner M."/>
            <person name="Sayavedra L."/>
            <person name="Thuermer A."/>
            <person name="Felbeck H."/>
            <person name="Schlueter R."/>
            <person name="Schweder T."/>
            <person name="Markert S."/>
        </authorList>
    </citation>
    <scope>NUCLEOTIDE SEQUENCE [LARGE SCALE GENOMIC DNA]</scope>
    <source>
        <strain evidence="4">BAT/CrabSpa'14</strain>
    </source>
</reference>
<dbReference type="InterPro" id="IPR010566">
    <property type="entry name" value="Haemolys_ca-bd"/>
</dbReference>
<dbReference type="GO" id="GO:0005509">
    <property type="term" value="F:calcium ion binding"/>
    <property type="evidence" value="ECO:0007669"/>
    <property type="project" value="InterPro"/>
</dbReference>
<comment type="caution">
    <text evidence="3">The sequence shown here is derived from an EMBL/GenBank/DDBJ whole genome shotgun (WGS) entry which is preliminary data.</text>
</comment>
<dbReference type="AlphaFoldDB" id="A0A1J5U8M5"/>
<sequence>MIEYGHKDSMMYHTYDDAVQHIIELLDKAMKDDKVPLWARKKVGVRYADDTIKINVTFDSADDVKMVTKVGHAVADVFSHLNEVEGTIVVATDTKVTAPVISVELVVQKDDKTKDTIPDVYDYLKHKDEQEIDTKVPAAFINGFEKGFIGHLLETDILVLNALLENIQDLLSSAADFINNDPLAFDLNGDGIEVTPINNGVMFDHNSNGVKTKSAWLGEDDAWLALDKNGNGVIDNGSELFGDSTILSNGNKAKNGIEALADLDSYKDGVIDNKDDQFENFKLWQDANHDGISQKSELKTLTELRIKSIDLTRTGKTNTFDGAKQTDGLEFTKADGSTGEVAELHLNKNEFYSEFLADVKFKNADFNVKGLGYVRDLAGAMSVDDTLKSLVTNLMSKSTYSEQSQIFDQVLYQWSKGAIQTSAFNAEFVAGSKVQKYKERLVRFDIDDTLRQKLAVLETMSAEDILTKSTWVKASQKTDIGKAVDVYSFNKSNRVDSQAFYEQAYDALKSYQMTQVARYTLFKPLVNLLELTFVEGEYHIDTSATKESIVKDFATDHDNTMALTLGFNEAYGHNQSLSEDFNYLSILKNNNSIFADMTLEEIAVRIDNKQILFAKDTQSISARNGQAHWLIGLAGDDVLKGNVGDDTLVGGEGNDTLNGGEGNNILVGGTGNDILSGSHQGKDIYLFNLGDGQDKVINTSFDKPPAFKDKKSAKSLFSSLDEIVFGAGIDSKDIVATKLGWNLVLSNKNNTDKITIENWFNGKYRIEKFEYADGTIIDASAYSDISESAPPVPKGWFSGGDIEVFEHADGAKFSASIDPQYSALSNEQDKVAFHPDLITTILH</sequence>
<name>A0A1J5U8M5_9GAMM</name>
<dbReference type="Gene3D" id="2.150.10.10">
    <property type="entry name" value="Serralysin-like metalloprotease, C-terminal"/>
    <property type="match status" value="1"/>
</dbReference>
<dbReference type="InterPro" id="IPR001343">
    <property type="entry name" value="Hemolysn_Ca-bd"/>
</dbReference>
<feature type="domain" description="Haemolysin-type calcium binding-related" evidence="2">
    <location>
        <begin position="742"/>
        <end position="780"/>
    </location>
</feature>
<dbReference type="RefSeq" id="WP_071563755.1">
    <property type="nucleotide sequence ID" value="NZ_MIQH01000387.1"/>
</dbReference>